<dbReference type="AlphaFoldDB" id="A0A4C1UBH5"/>
<reference evidence="2 3" key="1">
    <citation type="journal article" date="2019" name="Commun. Biol.">
        <title>The bagworm genome reveals a unique fibroin gene that provides high tensile strength.</title>
        <authorList>
            <person name="Kono N."/>
            <person name="Nakamura H."/>
            <person name="Ohtoshi R."/>
            <person name="Tomita M."/>
            <person name="Numata K."/>
            <person name="Arakawa K."/>
        </authorList>
    </citation>
    <scope>NUCLEOTIDE SEQUENCE [LARGE SCALE GENOMIC DNA]</scope>
</reference>
<proteinExistence type="predicted"/>
<accession>A0A4C1UBH5</accession>
<evidence type="ECO:0000256" key="1">
    <source>
        <dbReference type="SAM" id="MobiDB-lite"/>
    </source>
</evidence>
<name>A0A4C1UBH5_EUMVA</name>
<feature type="region of interest" description="Disordered" evidence="1">
    <location>
        <begin position="28"/>
        <end position="56"/>
    </location>
</feature>
<gene>
    <name evidence="2" type="ORF">EVAR_12770_1</name>
</gene>
<evidence type="ECO:0000313" key="3">
    <source>
        <dbReference type="Proteomes" id="UP000299102"/>
    </source>
</evidence>
<sequence length="133" mass="14590">MGIPRGAGEGRELPSLEIPVIKLPYRGGKAARYDNGDDPSISRAGHRSDGSAPSPATRLSLSHNFIGLIVVIEDCRKSVYLRSRFAPTPRAHCTMRMLGEGADMGFECYDNGWALAPPEYAAPPDDDYRYNYT</sequence>
<protein>
    <submittedName>
        <fullName evidence="2">Uncharacterized protein</fullName>
    </submittedName>
</protein>
<keyword evidence="3" id="KW-1185">Reference proteome</keyword>
<evidence type="ECO:0000313" key="2">
    <source>
        <dbReference type="EMBL" id="GBP23490.1"/>
    </source>
</evidence>
<dbReference type="Proteomes" id="UP000299102">
    <property type="component" value="Unassembled WGS sequence"/>
</dbReference>
<dbReference type="EMBL" id="BGZK01000151">
    <property type="protein sequence ID" value="GBP23490.1"/>
    <property type="molecule type" value="Genomic_DNA"/>
</dbReference>
<comment type="caution">
    <text evidence="2">The sequence shown here is derived from an EMBL/GenBank/DDBJ whole genome shotgun (WGS) entry which is preliminary data.</text>
</comment>
<organism evidence="2 3">
    <name type="scientific">Eumeta variegata</name>
    <name type="common">Bagworm moth</name>
    <name type="synonym">Eumeta japonica</name>
    <dbReference type="NCBI Taxonomy" id="151549"/>
    <lineage>
        <taxon>Eukaryota</taxon>
        <taxon>Metazoa</taxon>
        <taxon>Ecdysozoa</taxon>
        <taxon>Arthropoda</taxon>
        <taxon>Hexapoda</taxon>
        <taxon>Insecta</taxon>
        <taxon>Pterygota</taxon>
        <taxon>Neoptera</taxon>
        <taxon>Endopterygota</taxon>
        <taxon>Lepidoptera</taxon>
        <taxon>Glossata</taxon>
        <taxon>Ditrysia</taxon>
        <taxon>Tineoidea</taxon>
        <taxon>Psychidae</taxon>
        <taxon>Oiketicinae</taxon>
        <taxon>Eumeta</taxon>
    </lineage>
</organism>